<dbReference type="AlphaFoldDB" id="A0A0R2CRD6"/>
<evidence type="ECO:0000313" key="10">
    <source>
        <dbReference type="Proteomes" id="UP000051256"/>
    </source>
</evidence>
<evidence type="ECO:0000256" key="3">
    <source>
        <dbReference type="ARBA" id="ARBA00022692"/>
    </source>
</evidence>
<evidence type="ECO:0000256" key="1">
    <source>
        <dbReference type="ARBA" id="ARBA00004651"/>
    </source>
</evidence>
<feature type="transmembrane region" description="Helical" evidence="7">
    <location>
        <begin position="353"/>
        <end position="374"/>
    </location>
</feature>
<organism evidence="9 10">
    <name type="scientific">Lentilactobacillus senioris DSM 24302 = JCM 17472</name>
    <dbReference type="NCBI Taxonomy" id="1423802"/>
    <lineage>
        <taxon>Bacteria</taxon>
        <taxon>Bacillati</taxon>
        <taxon>Bacillota</taxon>
        <taxon>Bacilli</taxon>
        <taxon>Lactobacillales</taxon>
        <taxon>Lactobacillaceae</taxon>
        <taxon>Lentilactobacillus</taxon>
    </lineage>
</organism>
<feature type="compositionally biased region" description="Gly residues" evidence="6">
    <location>
        <begin position="406"/>
        <end position="428"/>
    </location>
</feature>
<evidence type="ECO:0000256" key="5">
    <source>
        <dbReference type="ARBA" id="ARBA00023136"/>
    </source>
</evidence>
<sequence>MNFIKRAWLNTFAKWGRTTLLILVTAAILMFVLAGLLISNAANKATEQAKQNVGSTLTLSANREAAFKKMQSSSSSSSNGRPGKISMTPVKLSDAKEIAKNSNISNYNVMVNSSADAKSFDTVSTSGAGSGMMGKMGGGSSTGDITINGVTDTSMVDSFKSKSSKITSGRGLTADDEDTNNTVIESELAEQDNLKVGDTITLKNISNSKKTYKLKIVGIYKASANASTGMMGNDPANTIYTSYTLANTVKGSKYKDTADSVTFNISNPTQTSSVKKAGDKVIDTDTYSLTSDDASYQTVKKSMGAVSGFANKIVWLVAVAGTIILALIVILMVRERRYEIGVLLSLGEARWKIIGQFFTEMVMVLIVSLVIAGAGGQVVGNKLGQQLVSSAQTTQTSSTGSQTTGQPGGGGVPSGGRPSGAPTGGHMGGTANSQKAKQTKLQTQLNATELGQLGGFGLVIMFLAVMIGSFGVLRPEPKKVLIDD</sequence>
<evidence type="ECO:0000259" key="8">
    <source>
        <dbReference type="Pfam" id="PF02687"/>
    </source>
</evidence>
<dbReference type="PATRIC" id="fig|1423802.4.peg.1354"/>
<feature type="transmembrane region" description="Helical" evidence="7">
    <location>
        <begin position="453"/>
        <end position="473"/>
    </location>
</feature>
<dbReference type="Proteomes" id="UP000051256">
    <property type="component" value="Unassembled WGS sequence"/>
</dbReference>
<proteinExistence type="predicted"/>
<dbReference type="PANTHER" id="PTHR30572">
    <property type="entry name" value="MEMBRANE COMPONENT OF TRANSPORTER-RELATED"/>
    <property type="match status" value="1"/>
</dbReference>
<dbReference type="Pfam" id="PF02687">
    <property type="entry name" value="FtsX"/>
    <property type="match status" value="1"/>
</dbReference>
<feature type="compositionally biased region" description="Low complexity" evidence="6">
    <location>
        <begin position="390"/>
        <end position="405"/>
    </location>
</feature>
<comment type="subcellular location">
    <subcellularLocation>
        <location evidence="1">Cell membrane</location>
        <topology evidence="1">Multi-pass membrane protein</topology>
    </subcellularLocation>
</comment>
<keyword evidence="5 7" id="KW-0472">Membrane</keyword>
<keyword evidence="2" id="KW-1003">Cell membrane</keyword>
<dbReference type="InterPro" id="IPR050250">
    <property type="entry name" value="Macrolide_Exporter_MacB"/>
</dbReference>
<keyword evidence="3 7" id="KW-0812">Transmembrane</keyword>
<dbReference type="STRING" id="1423802.FC56_GL001335"/>
<dbReference type="RefSeq" id="WP_056977574.1">
    <property type="nucleotide sequence ID" value="NZ_AYZR01000004.1"/>
</dbReference>
<accession>A0A0R2CRD6</accession>
<dbReference type="PANTHER" id="PTHR30572:SF9">
    <property type="entry name" value="ABC TRANSPORTER PERMEASE PROTEIN"/>
    <property type="match status" value="1"/>
</dbReference>
<evidence type="ECO:0000256" key="2">
    <source>
        <dbReference type="ARBA" id="ARBA00022475"/>
    </source>
</evidence>
<feature type="region of interest" description="Disordered" evidence="6">
    <location>
        <begin position="68"/>
        <end position="90"/>
    </location>
</feature>
<keyword evidence="10" id="KW-1185">Reference proteome</keyword>
<feature type="transmembrane region" description="Helical" evidence="7">
    <location>
        <begin position="313"/>
        <end position="333"/>
    </location>
</feature>
<keyword evidence="4 7" id="KW-1133">Transmembrane helix</keyword>
<feature type="domain" description="ABC3 transporter permease C-terminal" evidence="8">
    <location>
        <begin position="313"/>
        <end position="391"/>
    </location>
</feature>
<dbReference type="GO" id="GO:0022857">
    <property type="term" value="F:transmembrane transporter activity"/>
    <property type="evidence" value="ECO:0007669"/>
    <property type="project" value="TreeGrafter"/>
</dbReference>
<evidence type="ECO:0000256" key="7">
    <source>
        <dbReference type="SAM" id="Phobius"/>
    </source>
</evidence>
<protein>
    <submittedName>
        <fullName evidence="9">ABC transporter permease</fullName>
    </submittedName>
</protein>
<name>A0A0R2CRD6_9LACO</name>
<feature type="region of interest" description="Disordered" evidence="6">
    <location>
        <begin position="390"/>
        <end position="440"/>
    </location>
</feature>
<evidence type="ECO:0000256" key="4">
    <source>
        <dbReference type="ARBA" id="ARBA00022989"/>
    </source>
</evidence>
<gene>
    <name evidence="9" type="ORF">FC56_GL001335</name>
</gene>
<dbReference type="InterPro" id="IPR003838">
    <property type="entry name" value="ABC3_permease_C"/>
</dbReference>
<evidence type="ECO:0000256" key="6">
    <source>
        <dbReference type="SAM" id="MobiDB-lite"/>
    </source>
</evidence>
<reference evidence="9 10" key="1">
    <citation type="journal article" date="2015" name="Genome Announc.">
        <title>Expanding the biotechnology potential of lactobacilli through comparative genomics of 213 strains and associated genera.</title>
        <authorList>
            <person name="Sun Z."/>
            <person name="Harris H.M."/>
            <person name="McCann A."/>
            <person name="Guo C."/>
            <person name="Argimon S."/>
            <person name="Zhang W."/>
            <person name="Yang X."/>
            <person name="Jeffery I.B."/>
            <person name="Cooney J.C."/>
            <person name="Kagawa T.F."/>
            <person name="Liu W."/>
            <person name="Song Y."/>
            <person name="Salvetti E."/>
            <person name="Wrobel A."/>
            <person name="Rasinkangas P."/>
            <person name="Parkhill J."/>
            <person name="Rea M.C."/>
            <person name="O'Sullivan O."/>
            <person name="Ritari J."/>
            <person name="Douillard F.P."/>
            <person name="Paul Ross R."/>
            <person name="Yang R."/>
            <person name="Briner A.E."/>
            <person name="Felis G.E."/>
            <person name="de Vos W.M."/>
            <person name="Barrangou R."/>
            <person name="Klaenhammer T.R."/>
            <person name="Caufield P.W."/>
            <person name="Cui Y."/>
            <person name="Zhang H."/>
            <person name="O'Toole P.W."/>
        </authorList>
    </citation>
    <scope>NUCLEOTIDE SEQUENCE [LARGE SCALE GENOMIC DNA]</scope>
    <source>
        <strain evidence="9 10">DSM 24302</strain>
    </source>
</reference>
<dbReference type="EMBL" id="AYZR01000004">
    <property type="protein sequence ID" value="KRM94381.1"/>
    <property type="molecule type" value="Genomic_DNA"/>
</dbReference>
<dbReference type="GO" id="GO:0005886">
    <property type="term" value="C:plasma membrane"/>
    <property type="evidence" value="ECO:0007669"/>
    <property type="project" value="UniProtKB-SubCell"/>
</dbReference>
<evidence type="ECO:0000313" key="9">
    <source>
        <dbReference type="EMBL" id="KRM94381.1"/>
    </source>
</evidence>
<comment type="caution">
    <text evidence="9">The sequence shown here is derived from an EMBL/GenBank/DDBJ whole genome shotgun (WGS) entry which is preliminary data.</text>
</comment>